<dbReference type="EMBL" id="CM001224">
    <property type="protein sequence ID" value="AET03113.1"/>
    <property type="molecule type" value="Genomic_DNA"/>
</dbReference>
<proteinExistence type="predicted"/>
<dbReference type="HOGENOM" id="CLU_2853153_0_0_1"/>
<organism evidence="1 3">
    <name type="scientific">Medicago truncatula</name>
    <name type="common">Barrel medic</name>
    <name type="synonym">Medicago tribuloides</name>
    <dbReference type="NCBI Taxonomy" id="3880"/>
    <lineage>
        <taxon>Eukaryota</taxon>
        <taxon>Viridiplantae</taxon>
        <taxon>Streptophyta</taxon>
        <taxon>Embryophyta</taxon>
        <taxon>Tracheophyta</taxon>
        <taxon>Spermatophyta</taxon>
        <taxon>Magnoliopsida</taxon>
        <taxon>eudicotyledons</taxon>
        <taxon>Gunneridae</taxon>
        <taxon>Pentapetalae</taxon>
        <taxon>rosids</taxon>
        <taxon>fabids</taxon>
        <taxon>Fabales</taxon>
        <taxon>Fabaceae</taxon>
        <taxon>Papilionoideae</taxon>
        <taxon>50 kb inversion clade</taxon>
        <taxon>NPAAA clade</taxon>
        <taxon>Hologalegina</taxon>
        <taxon>IRL clade</taxon>
        <taxon>Trifolieae</taxon>
        <taxon>Medicago</taxon>
    </lineage>
</organism>
<dbReference type="PaxDb" id="3880-AET03113"/>
<evidence type="ECO:0000313" key="3">
    <source>
        <dbReference type="Proteomes" id="UP000002051"/>
    </source>
</evidence>
<accession>G7LFD4</accession>
<sequence length="65" mass="7300">MGINSSGYFIHLPVNNICRSQTKLGVYDSRDGTFMTVEIQKNYSFPSLEVYQETLISPILNSNPA</sequence>
<dbReference type="AlphaFoldDB" id="G7LFD4"/>
<dbReference type="Proteomes" id="UP000002051">
    <property type="component" value="Chromosome 8"/>
</dbReference>
<name>G7LFD4_MEDTR</name>
<keyword evidence="3" id="KW-1185">Reference proteome</keyword>
<reference evidence="1 3" key="2">
    <citation type="journal article" date="2014" name="BMC Genomics">
        <title>An improved genome release (version Mt4.0) for the model legume Medicago truncatula.</title>
        <authorList>
            <person name="Tang H."/>
            <person name="Krishnakumar V."/>
            <person name="Bidwell S."/>
            <person name="Rosen B."/>
            <person name="Chan A."/>
            <person name="Zhou S."/>
            <person name="Gentzbittel L."/>
            <person name="Childs K.L."/>
            <person name="Yandell M."/>
            <person name="Gundlach H."/>
            <person name="Mayer K.F."/>
            <person name="Schwartz D.C."/>
            <person name="Town C.D."/>
        </authorList>
    </citation>
    <scope>GENOME REANNOTATION</scope>
    <source>
        <strain evidence="2 3">cv. Jemalong A17</strain>
    </source>
</reference>
<reference evidence="2" key="3">
    <citation type="submission" date="2015-04" db="UniProtKB">
        <authorList>
            <consortium name="EnsemblPlants"/>
        </authorList>
    </citation>
    <scope>IDENTIFICATION</scope>
    <source>
        <strain evidence="2">cv. Jemalong A17</strain>
    </source>
</reference>
<evidence type="ECO:0000313" key="2">
    <source>
        <dbReference type="EnsemblPlants" id="AET03113"/>
    </source>
</evidence>
<gene>
    <name evidence="1" type="ordered locus">MTR_8g062880</name>
</gene>
<protein>
    <submittedName>
        <fullName evidence="1 2">Uncharacterized protein</fullName>
    </submittedName>
</protein>
<evidence type="ECO:0000313" key="1">
    <source>
        <dbReference type="EMBL" id="AET03113.1"/>
    </source>
</evidence>
<reference evidence="1 3" key="1">
    <citation type="journal article" date="2011" name="Nature">
        <title>The Medicago genome provides insight into the evolution of rhizobial symbioses.</title>
        <authorList>
            <person name="Young N.D."/>
            <person name="Debelle F."/>
            <person name="Oldroyd G.E."/>
            <person name="Geurts R."/>
            <person name="Cannon S.B."/>
            <person name="Udvardi M.K."/>
            <person name="Benedito V.A."/>
            <person name="Mayer K.F."/>
            <person name="Gouzy J."/>
            <person name="Schoof H."/>
            <person name="Van de Peer Y."/>
            <person name="Proost S."/>
            <person name="Cook D.R."/>
            <person name="Meyers B.C."/>
            <person name="Spannagl M."/>
            <person name="Cheung F."/>
            <person name="De Mita S."/>
            <person name="Krishnakumar V."/>
            <person name="Gundlach H."/>
            <person name="Zhou S."/>
            <person name="Mudge J."/>
            <person name="Bharti A.K."/>
            <person name="Murray J.D."/>
            <person name="Naoumkina M.A."/>
            <person name="Rosen B."/>
            <person name="Silverstein K.A."/>
            <person name="Tang H."/>
            <person name="Rombauts S."/>
            <person name="Zhao P.X."/>
            <person name="Zhou P."/>
            <person name="Barbe V."/>
            <person name="Bardou P."/>
            <person name="Bechner M."/>
            <person name="Bellec A."/>
            <person name="Berger A."/>
            <person name="Berges H."/>
            <person name="Bidwell S."/>
            <person name="Bisseling T."/>
            <person name="Choisne N."/>
            <person name="Couloux A."/>
            <person name="Denny R."/>
            <person name="Deshpande S."/>
            <person name="Dai X."/>
            <person name="Doyle J.J."/>
            <person name="Dudez A.M."/>
            <person name="Farmer A.D."/>
            <person name="Fouteau S."/>
            <person name="Franken C."/>
            <person name="Gibelin C."/>
            <person name="Gish J."/>
            <person name="Goldstein S."/>
            <person name="Gonzalez A.J."/>
            <person name="Green P.J."/>
            <person name="Hallab A."/>
            <person name="Hartog M."/>
            <person name="Hua A."/>
            <person name="Humphray S.J."/>
            <person name="Jeong D.H."/>
            <person name="Jing Y."/>
            <person name="Jocker A."/>
            <person name="Kenton S.M."/>
            <person name="Kim D.J."/>
            <person name="Klee K."/>
            <person name="Lai H."/>
            <person name="Lang C."/>
            <person name="Lin S."/>
            <person name="Macmil S.L."/>
            <person name="Magdelenat G."/>
            <person name="Matthews L."/>
            <person name="McCorrison J."/>
            <person name="Monaghan E.L."/>
            <person name="Mun J.H."/>
            <person name="Najar F.Z."/>
            <person name="Nicholson C."/>
            <person name="Noirot C."/>
            <person name="O'Bleness M."/>
            <person name="Paule C.R."/>
            <person name="Poulain J."/>
            <person name="Prion F."/>
            <person name="Qin B."/>
            <person name="Qu C."/>
            <person name="Retzel E.F."/>
            <person name="Riddle C."/>
            <person name="Sallet E."/>
            <person name="Samain S."/>
            <person name="Samson N."/>
            <person name="Sanders I."/>
            <person name="Saurat O."/>
            <person name="Scarpelli C."/>
            <person name="Schiex T."/>
            <person name="Segurens B."/>
            <person name="Severin A.J."/>
            <person name="Sherrier D.J."/>
            <person name="Shi R."/>
            <person name="Sims S."/>
            <person name="Singer S.R."/>
            <person name="Sinharoy S."/>
            <person name="Sterck L."/>
            <person name="Viollet A."/>
            <person name="Wang B.B."/>
            <person name="Wang K."/>
            <person name="Wang M."/>
            <person name="Wang X."/>
            <person name="Warfsmann J."/>
            <person name="Weissenbach J."/>
            <person name="White D.D."/>
            <person name="White J.D."/>
            <person name="Wiley G.B."/>
            <person name="Wincker P."/>
            <person name="Xing Y."/>
            <person name="Yang L."/>
            <person name="Yao Z."/>
            <person name="Ying F."/>
            <person name="Zhai J."/>
            <person name="Zhou L."/>
            <person name="Zuber A."/>
            <person name="Denarie J."/>
            <person name="Dixon R.A."/>
            <person name="May G.D."/>
            <person name="Schwartz D.C."/>
            <person name="Rogers J."/>
            <person name="Quetier F."/>
            <person name="Town C.D."/>
            <person name="Roe B.A."/>
        </authorList>
    </citation>
    <scope>NUCLEOTIDE SEQUENCE [LARGE SCALE GENOMIC DNA]</scope>
    <source>
        <strain evidence="1">A17</strain>
        <strain evidence="2 3">cv. Jemalong A17</strain>
    </source>
</reference>
<dbReference type="EnsemblPlants" id="AET03113">
    <property type="protein sequence ID" value="AET03113"/>
    <property type="gene ID" value="MTR_8g062880"/>
</dbReference>